<feature type="transmembrane region" description="Helical" evidence="1">
    <location>
        <begin position="113"/>
        <end position="132"/>
    </location>
</feature>
<protein>
    <recommendedName>
        <fullName evidence="4">DUF2637 domain-containing protein</fullName>
    </recommendedName>
</protein>
<evidence type="ECO:0000313" key="2">
    <source>
        <dbReference type="EMBL" id="AEA29077.1"/>
    </source>
</evidence>
<evidence type="ECO:0008006" key="4">
    <source>
        <dbReference type="Google" id="ProtNLM"/>
    </source>
</evidence>
<geneLocation type="plasmid" evidence="2 3">
    <name>pPSED03</name>
</geneLocation>
<feature type="transmembrane region" description="Helical" evidence="1">
    <location>
        <begin position="57"/>
        <end position="78"/>
    </location>
</feature>
<organism evidence="2 3">
    <name type="scientific">Pseudonocardia dioxanivorans (strain ATCC 55486 / DSM 44775 / JCM 13855 / CB1190)</name>
    <dbReference type="NCBI Taxonomy" id="675635"/>
    <lineage>
        <taxon>Bacteria</taxon>
        <taxon>Bacillati</taxon>
        <taxon>Actinomycetota</taxon>
        <taxon>Actinomycetes</taxon>
        <taxon>Pseudonocardiales</taxon>
        <taxon>Pseudonocardiaceae</taxon>
        <taxon>Pseudonocardia</taxon>
    </lineage>
</organism>
<dbReference type="OrthoDB" id="3405909at2"/>
<dbReference type="EMBL" id="CP002598">
    <property type="protein sequence ID" value="AEA29077.1"/>
    <property type="molecule type" value="Genomic_DNA"/>
</dbReference>
<proteinExistence type="predicted"/>
<dbReference type="AlphaFoldDB" id="F2L7A4"/>
<dbReference type="RefSeq" id="WP_013678671.1">
    <property type="nucleotide sequence ID" value="NC_015313.1"/>
</dbReference>
<keyword evidence="1" id="KW-0812">Transmembrane</keyword>
<dbReference type="KEGG" id="pdx:Psed_7020"/>
<evidence type="ECO:0000256" key="1">
    <source>
        <dbReference type="SAM" id="Phobius"/>
    </source>
</evidence>
<feature type="transmembrane region" description="Helical" evidence="1">
    <location>
        <begin position="85"/>
        <end position="101"/>
    </location>
</feature>
<dbReference type="Proteomes" id="UP000007809">
    <property type="component" value="Plasmid pPSED03"/>
</dbReference>
<dbReference type="Pfam" id="PF10935">
    <property type="entry name" value="DUF2637"/>
    <property type="match status" value="1"/>
</dbReference>
<keyword evidence="3" id="KW-1185">Reference proteome</keyword>
<gene>
    <name evidence="2" type="ordered locus">Psed_7020</name>
</gene>
<accession>F2L7A4</accession>
<dbReference type="InterPro" id="IPR021235">
    <property type="entry name" value="DUF2637"/>
</dbReference>
<keyword evidence="2" id="KW-0614">Plasmid</keyword>
<keyword evidence="1" id="KW-0472">Membrane</keyword>
<feature type="transmembrane region" description="Helical" evidence="1">
    <location>
        <begin position="17"/>
        <end position="45"/>
    </location>
</feature>
<evidence type="ECO:0000313" key="3">
    <source>
        <dbReference type="Proteomes" id="UP000007809"/>
    </source>
</evidence>
<reference evidence="2 3" key="1">
    <citation type="journal article" date="2011" name="J. Bacteriol.">
        <title>Genome sequence of the 1,4-dioxane-degrading Pseudonocardia dioxanivorans strain CB1190.</title>
        <authorList>
            <person name="Sales C.M."/>
            <person name="Mahendra S."/>
            <person name="Grostern A."/>
            <person name="Parales R.E."/>
            <person name="Goodwin L.A."/>
            <person name="Woyke T."/>
            <person name="Nolan M."/>
            <person name="Lapidus A."/>
            <person name="Chertkov O."/>
            <person name="Ovchinnikova G."/>
            <person name="Sczyrba A."/>
            <person name="Alvarez-Cohen L."/>
        </authorList>
    </citation>
    <scope>NUCLEOTIDE SEQUENCE [LARGE SCALE GENOMIC DNA]</scope>
    <source>
        <strain evidence="3">ATCC 55486 / DSM 44775 / JCM 13855 / CB1190</strain>
    </source>
</reference>
<dbReference type="HOGENOM" id="CLU_997045_0_0_11"/>
<sequence>MFNLTGRPESSGRRPRWIIAVIGAALGVVILAPVALSFSSLVAWAEAALGLNGPWPYIVPVALDAAALLSMALTFHAVTHAESATFPRALVWVFALGSAFANHRHGETVGPDAAIFFPAMPIAAAVLLEVTLRRVRRTVLAELGVTERPLARFRLVRWARFPRETFAAWSTAVEHGLSSPIDALAVAARIEPLDADEIAHAVESRNLAALPSDAARVRRAATVTGQDDPGPVVAWLGAHGHPVTLDAARSALRRRPAARPPVPVSTNGHPVIVRSPETL</sequence>
<name>F2L7A4_PSEUX</name>
<keyword evidence="1" id="KW-1133">Transmembrane helix</keyword>